<reference evidence="2" key="1">
    <citation type="submission" date="2023-02" db="EMBL/GenBank/DDBJ databases">
        <title>Genome of toxic invasive species Heracleum sosnowskyi carries increased number of genes despite the absence of recent whole-genome duplications.</title>
        <authorList>
            <person name="Schelkunov M."/>
            <person name="Shtratnikova V."/>
            <person name="Makarenko M."/>
            <person name="Klepikova A."/>
            <person name="Omelchenko D."/>
            <person name="Novikova G."/>
            <person name="Obukhova E."/>
            <person name="Bogdanov V."/>
            <person name="Penin A."/>
            <person name="Logacheva M."/>
        </authorList>
    </citation>
    <scope>NUCLEOTIDE SEQUENCE</scope>
    <source>
        <strain evidence="2">Hsosn_3</strain>
        <tissue evidence="2">Leaf</tissue>
    </source>
</reference>
<dbReference type="AlphaFoldDB" id="A0AAD8M6P3"/>
<comment type="caution">
    <text evidence="2">The sequence shown here is derived from an EMBL/GenBank/DDBJ whole genome shotgun (WGS) entry which is preliminary data.</text>
</comment>
<dbReference type="PROSITE" id="PS51257">
    <property type="entry name" value="PROKAR_LIPOPROTEIN"/>
    <property type="match status" value="1"/>
</dbReference>
<organism evidence="2 3">
    <name type="scientific">Heracleum sosnowskyi</name>
    <dbReference type="NCBI Taxonomy" id="360622"/>
    <lineage>
        <taxon>Eukaryota</taxon>
        <taxon>Viridiplantae</taxon>
        <taxon>Streptophyta</taxon>
        <taxon>Embryophyta</taxon>
        <taxon>Tracheophyta</taxon>
        <taxon>Spermatophyta</taxon>
        <taxon>Magnoliopsida</taxon>
        <taxon>eudicotyledons</taxon>
        <taxon>Gunneridae</taxon>
        <taxon>Pentapetalae</taxon>
        <taxon>asterids</taxon>
        <taxon>campanulids</taxon>
        <taxon>Apiales</taxon>
        <taxon>Apiaceae</taxon>
        <taxon>Apioideae</taxon>
        <taxon>apioid superclade</taxon>
        <taxon>Tordylieae</taxon>
        <taxon>Tordyliinae</taxon>
        <taxon>Heracleum</taxon>
    </lineage>
</organism>
<dbReference type="Pfam" id="PF12937">
    <property type="entry name" value="F-box-like"/>
    <property type="match status" value="1"/>
</dbReference>
<dbReference type="NCBIfam" id="TIGR01640">
    <property type="entry name" value="F_box_assoc_1"/>
    <property type="match status" value="1"/>
</dbReference>
<dbReference type="SMART" id="SM00256">
    <property type="entry name" value="FBOX"/>
    <property type="match status" value="1"/>
</dbReference>
<sequence>MKKIRSMSELPVEILTKIFLMSPPNSLVSCKAACKSFRNIIKNSNFARAHLTRFLSHYSPCIMLNLMYKPLHPYRESHHLLLSIDDAKNEIITSPFITNPSIPNVGEYDMVYVVGSCNGLICFSVWYDRGKEYDLLFILWNLVSGETRFLPKPKYSPTGRGIVTEFGFIPETNDYVVVKLDGLIHVRGEVYKMSTDSWTDIDCNVVKDYVQVERDGVPVFLNGCFHWRALGYGSNYMVNYKLVSEEVGVIKGHDVVELDDWELTTVEESLAMLFYDPNIVPHKFELWVMDDYQVDDSWVLRYRIVDDGCKFLCPVGCLGNGLMITYERDYYGVYLLDMKTGQKTKISAVPYGWSVTGFSKFSGSLVP</sequence>
<feature type="domain" description="F-box" evidence="1">
    <location>
        <begin position="4"/>
        <end position="50"/>
    </location>
</feature>
<dbReference type="PROSITE" id="PS50181">
    <property type="entry name" value="FBOX"/>
    <property type="match status" value="1"/>
</dbReference>
<dbReference type="InterPro" id="IPR001810">
    <property type="entry name" value="F-box_dom"/>
</dbReference>
<reference evidence="2" key="2">
    <citation type="submission" date="2023-05" db="EMBL/GenBank/DDBJ databases">
        <authorList>
            <person name="Schelkunov M.I."/>
        </authorList>
    </citation>
    <scope>NUCLEOTIDE SEQUENCE</scope>
    <source>
        <strain evidence="2">Hsosn_3</strain>
        <tissue evidence="2">Leaf</tissue>
    </source>
</reference>
<dbReference type="Proteomes" id="UP001237642">
    <property type="component" value="Unassembled WGS sequence"/>
</dbReference>
<protein>
    <submittedName>
        <fullName evidence="2">F-box domain-containing protein</fullName>
    </submittedName>
</protein>
<name>A0AAD8M6P3_9APIA</name>
<dbReference type="InterPro" id="IPR017451">
    <property type="entry name" value="F-box-assoc_interact_dom"/>
</dbReference>
<dbReference type="PANTHER" id="PTHR31672:SF13">
    <property type="entry name" value="F-BOX PROTEIN CPR30-LIKE"/>
    <property type="match status" value="1"/>
</dbReference>
<dbReference type="InterPro" id="IPR036047">
    <property type="entry name" value="F-box-like_dom_sf"/>
</dbReference>
<dbReference type="Gene3D" id="1.20.1280.50">
    <property type="match status" value="1"/>
</dbReference>
<evidence type="ECO:0000313" key="3">
    <source>
        <dbReference type="Proteomes" id="UP001237642"/>
    </source>
</evidence>
<keyword evidence="3" id="KW-1185">Reference proteome</keyword>
<evidence type="ECO:0000313" key="2">
    <source>
        <dbReference type="EMBL" id="KAK1362656.1"/>
    </source>
</evidence>
<dbReference type="EMBL" id="JAUIZM010000010">
    <property type="protein sequence ID" value="KAK1362656.1"/>
    <property type="molecule type" value="Genomic_DNA"/>
</dbReference>
<evidence type="ECO:0000259" key="1">
    <source>
        <dbReference type="PROSITE" id="PS50181"/>
    </source>
</evidence>
<proteinExistence type="predicted"/>
<dbReference type="Pfam" id="PF07734">
    <property type="entry name" value="FBA_1"/>
    <property type="match status" value="1"/>
</dbReference>
<accession>A0AAD8M6P3</accession>
<dbReference type="InterPro" id="IPR006527">
    <property type="entry name" value="F-box-assoc_dom_typ1"/>
</dbReference>
<gene>
    <name evidence="2" type="ORF">POM88_047130</name>
</gene>
<dbReference type="SUPFAM" id="SSF81383">
    <property type="entry name" value="F-box domain"/>
    <property type="match status" value="1"/>
</dbReference>
<dbReference type="InterPro" id="IPR050796">
    <property type="entry name" value="SCF_F-box_component"/>
</dbReference>
<dbReference type="PANTHER" id="PTHR31672">
    <property type="entry name" value="BNACNNG10540D PROTEIN"/>
    <property type="match status" value="1"/>
</dbReference>